<dbReference type="Gene3D" id="2.40.320.10">
    <property type="entry name" value="Hypothetical Protein Pfu-838710-001"/>
    <property type="match status" value="1"/>
</dbReference>
<feature type="domain" description="CYTH" evidence="1">
    <location>
        <begin position="1"/>
        <end position="173"/>
    </location>
</feature>
<sequence>MRNVEIKARVHDFKTIRILAEKLSGAPPTIIYQNDTFYNVNTGRLKLRRYGDGSATLVRYDREDEQGPKLSSYDLLDFSVNDTDQIKTLDNMMKKCLGVRGKVLKERIIYMVGPTRIHLDKVEDLGDFMELEVLLNSEQTFEDGQTIAKTLQNLLGVKDEDLISGAYVDLLDKK</sequence>
<dbReference type="PROSITE" id="PS51707">
    <property type="entry name" value="CYTH"/>
    <property type="match status" value="1"/>
</dbReference>
<dbReference type="PANTHER" id="PTHR21028:SF2">
    <property type="entry name" value="CYTH DOMAIN-CONTAINING PROTEIN"/>
    <property type="match status" value="1"/>
</dbReference>
<keyword evidence="3" id="KW-1185">Reference proteome</keyword>
<dbReference type="Pfam" id="PF01928">
    <property type="entry name" value="CYTH"/>
    <property type="match status" value="1"/>
</dbReference>
<gene>
    <name evidence="2" type="ORF">EEDITHA_LOCUS22836</name>
</gene>
<dbReference type="GO" id="GO:0016462">
    <property type="term" value="F:pyrophosphatase activity"/>
    <property type="evidence" value="ECO:0007669"/>
    <property type="project" value="UniProtKB-ARBA"/>
</dbReference>
<organism evidence="2 3">
    <name type="scientific">Euphydryas editha</name>
    <name type="common">Edith's checkerspot</name>
    <dbReference type="NCBI Taxonomy" id="104508"/>
    <lineage>
        <taxon>Eukaryota</taxon>
        <taxon>Metazoa</taxon>
        <taxon>Ecdysozoa</taxon>
        <taxon>Arthropoda</taxon>
        <taxon>Hexapoda</taxon>
        <taxon>Insecta</taxon>
        <taxon>Pterygota</taxon>
        <taxon>Neoptera</taxon>
        <taxon>Endopterygota</taxon>
        <taxon>Lepidoptera</taxon>
        <taxon>Glossata</taxon>
        <taxon>Ditrysia</taxon>
        <taxon>Papilionoidea</taxon>
        <taxon>Nymphalidae</taxon>
        <taxon>Nymphalinae</taxon>
        <taxon>Euphydryas</taxon>
    </lineage>
</organism>
<dbReference type="AlphaFoldDB" id="A0AAU9VBZ0"/>
<evidence type="ECO:0000313" key="2">
    <source>
        <dbReference type="EMBL" id="CAH2108945.1"/>
    </source>
</evidence>
<dbReference type="InterPro" id="IPR023577">
    <property type="entry name" value="CYTH_domain"/>
</dbReference>
<dbReference type="CDD" id="cd07890">
    <property type="entry name" value="CYTH-like_AC_IV-like"/>
    <property type="match status" value="1"/>
</dbReference>
<evidence type="ECO:0000313" key="3">
    <source>
        <dbReference type="Proteomes" id="UP001153954"/>
    </source>
</evidence>
<dbReference type="SUPFAM" id="SSF55154">
    <property type="entry name" value="CYTH-like phosphatases"/>
    <property type="match status" value="1"/>
</dbReference>
<proteinExistence type="predicted"/>
<dbReference type="InterPro" id="IPR008173">
    <property type="entry name" value="Adenylyl_cyclase_CyaB"/>
</dbReference>
<dbReference type="InterPro" id="IPR033469">
    <property type="entry name" value="CYTH-like_dom_sf"/>
</dbReference>
<dbReference type="EMBL" id="CAKOGL010000044">
    <property type="protein sequence ID" value="CAH2108945.1"/>
    <property type="molecule type" value="Genomic_DNA"/>
</dbReference>
<dbReference type="Proteomes" id="UP001153954">
    <property type="component" value="Unassembled WGS sequence"/>
</dbReference>
<comment type="caution">
    <text evidence="2">The sequence shown here is derived from an EMBL/GenBank/DDBJ whole genome shotgun (WGS) entry which is preliminary data.</text>
</comment>
<dbReference type="SMART" id="SM01118">
    <property type="entry name" value="CYTH"/>
    <property type="match status" value="1"/>
</dbReference>
<name>A0AAU9VBZ0_EUPED</name>
<dbReference type="PANTHER" id="PTHR21028">
    <property type="entry name" value="SI:CH211-156B7.4"/>
    <property type="match status" value="1"/>
</dbReference>
<reference evidence="2" key="1">
    <citation type="submission" date="2022-03" db="EMBL/GenBank/DDBJ databases">
        <authorList>
            <person name="Tunstrom K."/>
        </authorList>
    </citation>
    <scope>NUCLEOTIDE SEQUENCE</scope>
</reference>
<protein>
    <recommendedName>
        <fullName evidence="1">CYTH domain-containing protein</fullName>
    </recommendedName>
</protein>
<evidence type="ECO:0000259" key="1">
    <source>
        <dbReference type="PROSITE" id="PS51707"/>
    </source>
</evidence>
<accession>A0AAU9VBZ0</accession>